<keyword evidence="3" id="KW-1185">Reference proteome</keyword>
<dbReference type="Proteomes" id="UP001519460">
    <property type="component" value="Unassembled WGS sequence"/>
</dbReference>
<gene>
    <name evidence="2" type="ORF">BaRGS_00001057</name>
</gene>
<dbReference type="AlphaFoldDB" id="A0ABD0M644"/>
<protein>
    <submittedName>
        <fullName evidence="2">Uncharacterized protein</fullName>
    </submittedName>
</protein>
<sequence length="105" mass="11762">MKQFQERNEPNSEAENGEQEGVGMVSDSLISEVNRNVKKAEIAMVKSNLAKHPPNKYNPGEIVSVKSDAVGAGIKRKRLSLTKSSSSSRTKRFRVHFESVNWTSW</sequence>
<reference evidence="2 3" key="1">
    <citation type="journal article" date="2023" name="Sci. Data">
        <title>Genome assembly of the Korean intertidal mud-creeper Batillaria attramentaria.</title>
        <authorList>
            <person name="Patra A.K."/>
            <person name="Ho P.T."/>
            <person name="Jun S."/>
            <person name="Lee S.J."/>
            <person name="Kim Y."/>
            <person name="Won Y.J."/>
        </authorList>
    </citation>
    <scope>NUCLEOTIDE SEQUENCE [LARGE SCALE GENOMIC DNA]</scope>
    <source>
        <strain evidence="2">Wonlab-2016</strain>
    </source>
</reference>
<proteinExistence type="predicted"/>
<evidence type="ECO:0000313" key="2">
    <source>
        <dbReference type="EMBL" id="KAK7507122.1"/>
    </source>
</evidence>
<name>A0ABD0M644_9CAEN</name>
<accession>A0ABD0M644</accession>
<feature type="compositionally biased region" description="Basic and acidic residues" evidence="1">
    <location>
        <begin position="1"/>
        <end position="10"/>
    </location>
</feature>
<evidence type="ECO:0000313" key="3">
    <source>
        <dbReference type="Proteomes" id="UP001519460"/>
    </source>
</evidence>
<evidence type="ECO:0000256" key="1">
    <source>
        <dbReference type="SAM" id="MobiDB-lite"/>
    </source>
</evidence>
<organism evidence="2 3">
    <name type="scientific">Batillaria attramentaria</name>
    <dbReference type="NCBI Taxonomy" id="370345"/>
    <lineage>
        <taxon>Eukaryota</taxon>
        <taxon>Metazoa</taxon>
        <taxon>Spiralia</taxon>
        <taxon>Lophotrochozoa</taxon>
        <taxon>Mollusca</taxon>
        <taxon>Gastropoda</taxon>
        <taxon>Caenogastropoda</taxon>
        <taxon>Sorbeoconcha</taxon>
        <taxon>Cerithioidea</taxon>
        <taxon>Batillariidae</taxon>
        <taxon>Batillaria</taxon>
    </lineage>
</organism>
<comment type="caution">
    <text evidence="2">The sequence shown here is derived from an EMBL/GenBank/DDBJ whole genome shotgun (WGS) entry which is preliminary data.</text>
</comment>
<dbReference type="EMBL" id="JACVVK020000004">
    <property type="protein sequence ID" value="KAK7507122.1"/>
    <property type="molecule type" value="Genomic_DNA"/>
</dbReference>
<feature type="region of interest" description="Disordered" evidence="1">
    <location>
        <begin position="1"/>
        <end position="23"/>
    </location>
</feature>